<dbReference type="InterPro" id="IPR038297">
    <property type="entry name" value="CcmH/CycL/NrfF/Ccl2_sf"/>
</dbReference>
<dbReference type="Proteomes" id="UP001163283">
    <property type="component" value="Chromosome"/>
</dbReference>
<feature type="region of interest" description="Disordered" evidence="8">
    <location>
        <begin position="177"/>
        <end position="209"/>
    </location>
</feature>
<evidence type="ECO:0000256" key="3">
    <source>
        <dbReference type="ARBA" id="ARBA00022723"/>
    </source>
</evidence>
<dbReference type="EMBL" id="CP087830">
    <property type="protein sequence ID" value="UZA02334.1"/>
    <property type="molecule type" value="Genomic_DNA"/>
</dbReference>
<organism evidence="11 12">
    <name type="scientific">Moraxella bovis</name>
    <dbReference type="NCBI Taxonomy" id="476"/>
    <lineage>
        <taxon>Bacteria</taxon>
        <taxon>Pseudomonadati</taxon>
        <taxon>Pseudomonadota</taxon>
        <taxon>Gammaproteobacteria</taxon>
        <taxon>Moraxellales</taxon>
        <taxon>Moraxellaceae</taxon>
        <taxon>Moraxella</taxon>
    </lineage>
</organism>
<feature type="transmembrane region" description="Helical" evidence="7">
    <location>
        <begin position="30"/>
        <end position="49"/>
    </location>
</feature>
<evidence type="ECO:0000313" key="10">
    <source>
        <dbReference type="EMBL" id="UZA02334.1"/>
    </source>
</evidence>
<dbReference type="EMBL" id="CP087781">
    <property type="protein sequence ID" value="UZA50869.1"/>
    <property type="molecule type" value="Genomic_DNA"/>
</dbReference>
<evidence type="ECO:0000256" key="2">
    <source>
        <dbReference type="ARBA" id="ARBA00022617"/>
    </source>
</evidence>
<keyword evidence="13" id="KW-1185">Reference proteome</keyword>
<sequence>MHGRPSQSPSEPNPKNTGVPMMKFYLKHTLSILAVVGTLMISTASFGAIEIYEFKSAEDEARYKALIEELRCPKCQNQNLAGSDAPIAVDLKNQTYQMIQDGRSDAEIRQFMFDSYGDFISYKPPVRPSTWILWFFPPILLVVFILGWVYKAKKGRTVAVDEVNALSKAEEERVAQILAKHQSPKSEQAQHSNAQNSQNSHTQTDKDTP</sequence>
<accession>A0AAQ2T2F4</accession>
<evidence type="ECO:0000313" key="11">
    <source>
        <dbReference type="EMBL" id="UZA50869.1"/>
    </source>
</evidence>
<dbReference type="PANTHER" id="PTHR47870:SF1">
    <property type="entry name" value="CYTOCHROME C-TYPE BIOGENESIS PROTEIN CCMH"/>
    <property type="match status" value="1"/>
</dbReference>
<evidence type="ECO:0000256" key="5">
    <source>
        <dbReference type="ARBA" id="ARBA00022748"/>
    </source>
</evidence>
<dbReference type="InterPro" id="IPR051263">
    <property type="entry name" value="C-type_cytochrome_biogenesis"/>
</dbReference>
<name>A0AAQ2T2F4_MORBO</name>
<evidence type="ECO:0000256" key="7">
    <source>
        <dbReference type="RuleBase" id="RU364112"/>
    </source>
</evidence>
<reference evidence="11 12" key="1">
    <citation type="journal article" date="2022" name="BMC Microbiol.">
        <title>Whole genome sequencing of Moraxella bovis strains from North America reveals two genotypes with different genetic determinants.</title>
        <authorList>
            <person name="Wynn E.L."/>
            <person name="Hille M.M."/>
            <person name="Loy J.D."/>
            <person name="Schuller G."/>
            <person name="Kuhn K.L."/>
            <person name="Dickey A.M."/>
            <person name="Bono J.L."/>
            <person name="Clawson M.L."/>
        </authorList>
    </citation>
    <scope>NUCLEOTIDE SEQUENCE [LARGE SCALE GENOMIC DNA]</scope>
    <source>
        <strain evidence="10">SAM102599</strain>
        <strain evidence="11 12">SAM57978</strain>
    </source>
</reference>
<keyword evidence="5" id="KW-0201">Cytochrome c-type biogenesis</keyword>
<proteinExistence type="inferred from homology"/>
<protein>
    <recommendedName>
        <fullName evidence="7">Cytochrome c-type biogenesis protein</fullName>
    </recommendedName>
</protein>
<feature type="domain" description="CcmH/CycL/Ccl2/NrfF N-terminal" evidence="9">
    <location>
        <begin position="38"/>
        <end position="178"/>
    </location>
</feature>
<evidence type="ECO:0000256" key="4">
    <source>
        <dbReference type="ARBA" id="ARBA00022729"/>
    </source>
</evidence>
<dbReference type="AlphaFoldDB" id="A0AAQ2T2F4"/>
<dbReference type="FunFam" id="1.10.8.640:FF:000001">
    <property type="entry name" value="Cytochrome c-type biogenesis protein"/>
    <property type="match status" value="1"/>
</dbReference>
<dbReference type="Proteomes" id="UP001163632">
    <property type="component" value="Chromosome"/>
</dbReference>
<feature type="transmembrane region" description="Helical" evidence="7">
    <location>
        <begin position="131"/>
        <end position="150"/>
    </location>
</feature>
<dbReference type="CDD" id="cd16378">
    <property type="entry name" value="CcmH_N"/>
    <property type="match status" value="1"/>
</dbReference>
<dbReference type="Pfam" id="PF03918">
    <property type="entry name" value="CcmH"/>
    <property type="match status" value="1"/>
</dbReference>
<evidence type="ECO:0000256" key="1">
    <source>
        <dbReference type="ARBA" id="ARBA00010342"/>
    </source>
</evidence>
<dbReference type="Gene3D" id="1.10.8.640">
    <property type="entry name" value="Cytochrome C biogenesis protein"/>
    <property type="match status" value="1"/>
</dbReference>
<keyword evidence="3 7" id="KW-0479">Metal-binding</keyword>
<evidence type="ECO:0000313" key="13">
    <source>
        <dbReference type="Proteomes" id="UP001163632"/>
    </source>
</evidence>
<keyword evidence="7" id="KW-0472">Membrane</keyword>
<keyword evidence="7" id="KW-1133">Transmembrane helix</keyword>
<evidence type="ECO:0000256" key="8">
    <source>
        <dbReference type="SAM" id="MobiDB-lite"/>
    </source>
</evidence>
<gene>
    <name evidence="10" type="ORF">LP092_10165</name>
    <name evidence="11" type="ORF">LP129_10120</name>
</gene>
<keyword evidence="7" id="KW-0812">Transmembrane</keyword>
<dbReference type="InterPro" id="IPR005616">
    <property type="entry name" value="CcmH/CycL/Ccl2/NrfF_N"/>
</dbReference>
<feature type="compositionally biased region" description="Low complexity" evidence="8">
    <location>
        <begin position="189"/>
        <end position="202"/>
    </location>
</feature>
<dbReference type="PANTHER" id="PTHR47870">
    <property type="entry name" value="CYTOCHROME C-TYPE BIOGENESIS PROTEIN CCMH"/>
    <property type="match status" value="1"/>
</dbReference>
<evidence type="ECO:0000313" key="12">
    <source>
        <dbReference type="Proteomes" id="UP001163283"/>
    </source>
</evidence>
<comment type="similarity">
    <text evidence="1 7">Belongs to the CcmH/CycL/Ccl2/NrfF family.</text>
</comment>
<keyword evidence="6 7" id="KW-0408">Iron</keyword>
<keyword evidence="4 7" id="KW-0732">Signal</keyword>
<dbReference type="GO" id="GO:0017004">
    <property type="term" value="P:cytochrome complex assembly"/>
    <property type="evidence" value="ECO:0007669"/>
    <property type="project" value="UniProtKB-KW"/>
</dbReference>
<comment type="function">
    <text evidence="7">Possible subunit of a heme lyase.</text>
</comment>
<evidence type="ECO:0000256" key="6">
    <source>
        <dbReference type="ARBA" id="ARBA00023004"/>
    </source>
</evidence>
<keyword evidence="2 7" id="KW-0349">Heme</keyword>
<dbReference type="GO" id="GO:0046872">
    <property type="term" value="F:metal ion binding"/>
    <property type="evidence" value="ECO:0007669"/>
    <property type="project" value="UniProtKB-KW"/>
</dbReference>
<evidence type="ECO:0000259" key="9">
    <source>
        <dbReference type="Pfam" id="PF03918"/>
    </source>
</evidence>
<dbReference type="GO" id="GO:0005886">
    <property type="term" value="C:plasma membrane"/>
    <property type="evidence" value="ECO:0007669"/>
    <property type="project" value="TreeGrafter"/>
</dbReference>